<dbReference type="Pfam" id="PF01656">
    <property type="entry name" value="CbiA"/>
    <property type="match status" value="1"/>
</dbReference>
<sequence length="215" mass="23022">MLKRPKVIAILAQKGGSGKTTTAVHLAVAASQSGLSVAIIDMDKQRSAAHWHESRHADVPLLAESNGSNLPDVIQSCVVEKIDLIIIDTAPHSDVDAVAAARQADYVLIPCRPTILDLRAIAPTVDIVATANVRSAIILTACPSRRSFAEAGAVSESRAALDAYGLPIWPGQISDRVAYHHALIDGQSVTEYEKRGKAAAEISSLWNWLYKEISQ</sequence>
<name>A0A364NSW9_9PROT</name>
<evidence type="ECO:0000313" key="2">
    <source>
        <dbReference type="EMBL" id="RAU20164.1"/>
    </source>
</evidence>
<dbReference type="Proteomes" id="UP000251075">
    <property type="component" value="Unassembled WGS sequence"/>
</dbReference>
<dbReference type="NCBIfam" id="NF041546">
    <property type="entry name" value="ParA_partition"/>
    <property type="match status" value="1"/>
</dbReference>
<keyword evidence="3" id="KW-1185">Reference proteome</keyword>
<proteinExistence type="predicted"/>
<evidence type="ECO:0000259" key="1">
    <source>
        <dbReference type="Pfam" id="PF01656"/>
    </source>
</evidence>
<dbReference type="PIRSF" id="PIRSF009320">
    <property type="entry name" value="Nuc_binding_HP_1000"/>
    <property type="match status" value="1"/>
</dbReference>
<dbReference type="InterPro" id="IPR027417">
    <property type="entry name" value="P-loop_NTPase"/>
</dbReference>
<gene>
    <name evidence="2" type="ORF">CU669_19945</name>
</gene>
<reference evidence="2 3" key="1">
    <citation type="submission" date="2017-11" db="EMBL/GenBank/DDBJ databases">
        <title>Draft genome sequence of magnetotactic bacterium Magnetospirillum kuznetsovii LBB-42.</title>
        <authorList>
            <person name="Grouzdev D.S."/>
            <person name="Rysina M.S."/>
            <person name="Baslerov R.V."/>
            <person name="Koziaeva V."/>
        </authorList>
    </citation>
    <scope>NUCLEOTIDE SEQUENCE [LARGE SCALE GENOMIC DNA]</scope>
    <source>
        <strain evidence="2 3">LBB-42</strain>
    </source>
</reference>
<dbReference type="OrthoDB" id="9804460at2"/>
<dbReference type="PANTHER" id="PTHR13696:SF96">
    <property type="entry name" value="COBQ_COBB_MIND_PARA NUCLEOTIDE BINDING DOMAIN-CONTAINING PROTEIN"/>
    <property type="match status" value="1"/>
</dbReference>
<dbReference type="AlphaFoldDB" id="A0A364NSW9"/>
<comment type="caution">
    <text evidence="2">The sequence shown here is derived from an EMBL/GenBank/DDBJ whole genome shotgun (WGS) entry which is preliminary data.</text>
</comment>
<dbReference type="SUPFAM" id="SSF52540">
    <property type="entry name" value="P-loop containing nucleoside triphosphate hydrolases"/>
    <property type="match status" value="1"/>
</dbReference>
<dbReference type="InterPro" id="IPR002586">
    <property type="entry name" value="CobQ/CobB/MinD/ParA_Nub-bd_dom"/>
</dbReference>
<dbReference type="InterPro" id="IPR050678">
    <property type="entry name" value="DNA_Partitioning_ATPase"/>
</dbReference>
<accession>A0A364NSW9</accession>
<dbReference type="Gene3D" id="3.40.50.300">
    <property type="entry name" value="P-loop containing nucleotide triphosphate hydrolases"/>
    <property type="match status" value="1"/>
</dbReference>
<evidence type="ECO:0000313" key="3">
    <source>
        <dbReference type="Proteomes" id="UP000251075"/>
    </source>
</evidence>
<organism evidence="2 3">
    <name type="scientific">Paramagnetospirillum kuznetsovii</name>
    <dbReference type="NCBI Taxonomy" id="2053833"/>
    <lineage>
        <taxon>Bacteria</taxon>
        <taxon>Pseudomonadati</taxon>
        <taxon>Pseudomonadota</taxon>
        <taxon>Alphaproteobacteria</taxon>
        <taxon>Rhodospirillales</taxon>
        <taxon>Magnetospirillaceae</taxon>
        <taxon>Paramagnetospirillum</taxon>
    </lineage>
</organism>
<dbReference type="EMBL" id="PGTO01000032">
    <property type="protein sequence ID" value="RAU20164.1"/>
    <property type="molecule type" value="Genomic_DNA"/>
</dbReference>
<feature type="domain" description="CobQ/CobB/MinD/ParA nucleotide binding" evidence="1">
    <location>
        <begin position="8"/>
        <end position="117"/>
    </location>
</feature>
<dbReference type="CDD" id="cd02042">
    <property type="entry name" value="ParAB_family"/>
    <property type="match status" value="1"/>
</dbReference>
<dbReference type="PANTHER" id="PTHR13696">
    <property type="entry name" value="P-LOOP CONTAINING NUCLEOSIDE TRIPHOSPHATE HYDROLASE"/>
    <property type="match status" value="1"/>
</dbReference>
<dbReference type="RefSeq" id="WP_112147350.1">
    <property type="nucleotide sequence ID" value="NZ_PGTO01000032.1"/>
</dbReference>
<dbReference type="InterPro" id="IPR048089">
    <property type="entry name" value="McdA"/>
</dbReference>
<protein>
    <recommendedName>
        <fullName evidence="1">CobQ/CobB/MinD/ParA nucleotide binding domain-containing protein</fullName>
    </recommendedName>
</protein>